<dbReference type="Pfam" id="PF13614">
    <property type="entry name" value="AAA_31"/>
    <property type="match status" value="1"/>
</dbReference>
<dbReference type="InterPro" id="IPR027417">
    <property type="entry name" value="P-loop_NTPase"/>
</dbReference>
<feature type="domain" description="AAA" evidence="1">
    <location>
        <begin position="147"/>
        <end position="330"/>
    </location>
</feature>
<dbReference type="AlphaFoldDB" id="A0A1I4B5X9"/>
<dbReference type="STRING" id="1612308.SAMN05444581_11332"/>
<evidence type="ECO:0000313" key="3">
    <source>
        <dbReference type="Proteomes" id="UP000198755"/>
    </source>
</evidence>
<dbReference type="EMBL" id="FOSN01000013">
    <property type="protein sequence ID" value="SFK63943.1"/>
    <property type="molecule type" value="Genomic_DNA"/>
</dbReference>
<proteinExistence type="predicted"/>
<dbReference type="NCBIfam" id="TIGR03453">
    <property type="entry name" value="partition_RepA"/>
    <property type="match status" value="1"/>
</dbReference>
<protein>
    <submittedName>
        <fullName evidence="2">Chromosome partitioning protein</fullName>
    </submittedName>
</protein>
<sequence length="430" mass="47941">MINYFSLAMVTESLKADGNPSQLTEKPSKRILGRMTTAATPTKIDVFTNVLSRELLSLRGRLYPPASKKSFDRLFTTNDLVRLLKVPESTLRTLTLDGKGPQPARLDNGRRVYTLEQVWALRAYLAESRPDEALAMKPWRRPNEQLQIIACGNFKGGSSKTTQSVHLAHYLAIQGYRTLCIDLDPQASLTSLFGLQPEFDVGPNETVYSAIRYGEHKPLKSIIRETYMPGLSIVPGNLELMEFEHDTAHSLSSRERDDLGLFFMRLERVIKSVADNFDIVILDTPPNLGFGTLAGLFAATIFIITVHPAMLDVASMNQYLIMLRDLTDELAKNGASLKQDWIRFLVTRHTPNDAPQAHIVGLLRHLFDEHVFVATALESTSVAAAGLAKKSLYELEPGEVPRESLKRALESMDAVNAEILALVHKAWGRS</sequence>
<reference evidence="2 3" key="1">
    <citation type="submission" date="2016-10" db="EMBL/GenBank/DDBJ databases">
        <authorList>
            <person name="de Groot N.N."/>
        </authorList>
    </citation>
    <scope>NUCLEOTIDE SEQUENCE [LARGE SCALE GENOMIC DNA]</scope>
    <source>
        <strain evidence="2 3">NE2</strain>
    </source>
</reference>
<dbReference type="InterPro" id="IPR050678">
    <property type="entry name" value="DNA_Partitioning_ATPase"/>
</dbReference>
<keyword evidence="3" id="KW-1185">Reference proteome</keyword>
<dbReference type="Gene3D" id="3.40.50.300">
    <property type="entry name" value="P-loop containing nucleotide triphosphate hydrolases"/>
    <property type="match status" value="1"/>
</dbReference>
<dbReference type="InterPro" id="IPR017818">
    <property type="entry name" value="Plasmid_partition_RepA"/>
</dbReference>
<dbReference type="SUPFAM" id="SSF52540">
    <property type="entry name" value="P-loop containing nucleoside triphosphate hydrolases"/>
    <property type="match status" value="1"/>
</dbReference>
<gene>
    <name evidence="2" type="ORF">SAMN05444581_11332</name>
</gene>
<dbReference type="PANTHER" id="PTHR13696:SF52">
    <property type="entry name" value="PARA FAMILY PROTEIN CT_582"/>
    <property type="match status" value="1"/>
</dbReference>
<organism evidence="2 3">
    <name type="scientific">Methylocapsa palsarum</name>
    <dbReference type="NCBI Taxonomy" id="1612308"/>
    <lineage>
        <taxon>Bacteria</taxon>
        <taxon>Pseudomonadati</taxon>
        <taxon>Pseudomonadota</taxon>
        <taxon>Alphaproteobacteria</taxon>
        <taxon>Hyphomicrobiales</taxon>
        <taxon>Beijerinckiaceae</taxon>
        <taxon>Methylocapsa</taxon>
    </lineage>
</organism>
<dbReference type="NCBIfam" id="NF010443">
    <property type="entry name" value="PRK13869.1"/>
    <property type="match status" value="1"/>
</dbReference>
<dbReference type="CDD" id="cd02042">
    <property type="entry name" value="ParAB_family"/>
    <property type="match status" value="1"/>
</dbReference>
<name>A0A1I4B5X9_9HYPH</name>
<dbReference type="Proteomes" id="UP000198755">
    <property type="component" value="Unassembled WGS sequence"/>
</dbReference>
<evidence type="ECO:0000259" key="1">
    <source>
        <dbReference type="Pfam" id="PF13614"/>
    </source>
</evidence>
<dbReference type="Gene3D" id="1.10.1660.10">
    <property type="match status" value="1"/>
</dbReference>
<accession>A0A1I4B5X9</accession>
<evidence type="ECO:0000313" key="2">
    <source>
        <dbReference type="EMBL" id="SFK63943.1"/>
    </source>
</evidence>
<dbReference type="PANTHER" id="PTHR13696">
    <property type="entry name" value="P-LOOP CONTAINING NUCLEOSIDE TRIPHOSPHATE HYDROLASE"/>
    <property type="match status" value="1"/>
</dbReference>
<dbReference type="InterPro" id="IPR025669">
    <property type="entry name" value="AAA_dom"/>
</dbReference>